<organism evidence="4 5">
    <name type="scientific">Pedobacter panaciterrae</name>
    <dbReference type="NCBI Taxonomy" id="363849"/>
    <lineage>
        <taxon>Bacteria</taxon>
        <taxon>Pseudomonadati</taxon>
        <taxon>Bacteroidota</taxon>
        <taxon>Sphingobacteriia</taxon>
        <taxon>Sphingobacteriales</taxon>
        <taxon>Sphingobacteriaceae</taxon>
        <taxon>Pedobacter</taxon>
    </lineage>
</organism>
<dbReference type="Pfam" id="PF12833">
    <property type="entry name" value="HTH_18"/>
    <property type="match status" value="1"/>
</dbReference>
<keyword evidence="1" id="KW-0805">Transcription regulation</keyword>
<evidence type="ECO:0000259" key="3">
    <source>
        <dbReference type="PROSITE" id="PS01124"/>
    </source>
</evidence>
<gene>
    <name evidence="4" type="ORF">WAE58_26120</name>
</gene>
<comment type="caution">
    <text evidence="4">The sequence shown here is derived from an EMBL/GenBank/DDBJ whole genome shotgun (WGS) entry which is preliminary data.</text>
</comment>
<protein>
    <submittedName>
        <fullName evidence="4">Helix-turn-helix domain-containing protein</fullName>
    </submittedName>
</protein>
<dbReference type="SUPFAM" id="SSF46689">
    <property type="entry name" value="Homeodomain-like"/>
    <property type="match status" value="2"/>
</dbReference>
<dbReference type="InterPro" id="IPR018060">
    <property type="entry name" value="HTH_AraC"/>
</dbReference>
<proteinExistence type="predicted"/>
<dbReference type="Proteomes" id="UP001378956">
    <property type="component" value="Unassembled WGS sequence"/>
</dbReference>
<name>A0ABU8NX37_9SPHI</name>
<keyword evidence="2" id="KW-0804">Transcription</keyword>
<evidence type="ECO:0000256" key="1">
    <source>
        <dbReference type="ARBA" id="ARBA00023015"/>
    </source>
</evidence>
<dbReference type="PROSITE" id="PS01124">
    <property type="entry name" value="HTH_ARAC_FAMILY_2"/>
    <property type="match status" value="1"/>
</dbReference>
<keyword evidence="5" id="KW-1185">Reference proteome</keyword>
<dbReference type="Pfam" id="PF01965">
    <property type="entry name" value="DJ-1_PfpI"/>
    <property type="match status" value="1"/>
</dbReference>
<evidence type="ECO:0000256" key="2">
    <source>
        <dbReference type="ARBA" id="ARBA00023163"/>
    </source>
</evidence>
<evidence type="ECO:0000313" key="4">
    <source>
        <dbReference type="EMBL" id="MEJ2905950.1"/>
    </source>
</evidence>
<reference evidence="4 5" key="1">
    <citation type="submission" date="2024-03" db="EMBL/GenBank/DDBJ databases">
        <title>Sequence of Lycoming College Course Isolates.</title>
        <authorList>
            <person name="Plotts O."/>
            <person name="Newman J."/>
        </authorList>
    </citation>
    <scope>NUCLEOTIDE SEQUENCE [LARGE SCALE GENOMIC DNA]</scope>
    <source>
        <strain evidence="4 5">CJB-3</strain>
    </source>
</reference>
<dbReference type="Gene3D" id="1.10.10.60">
    <property type="entry name" value="Homeodomain-like"/>
    <property type="match status" value="2"/>
</dbReference>
<dbReference type="PANTHER" id="PTHR43130">
    <property type="entry name" value="ARAC-FAMILY TRANSCRIPTIONAL REGULATOR"/>
    <property type="match status" value="1"/>
</dbReference>
<dbReference type="SUPFAM" id="SSF52317">
    <property type="entry name" value="Class I glutamine amidotransferase-like"/>
    <property type="match status" value="1"/>
</dbReference>
<feature type="domain" description="HTH araC/xylS-type" evidence="3">
    <location>
        <begin position="220"/>
        <end position="318"/>
    </location>
</feature>
<dbReference type="InterPro" id="IPR009057">
    <property type="entry name" value="Homeodomain-like_sf"/>
</dbReference>
<sequence length="324" mass="36792">MIQVALLLTKKYRLLSIAAILDVFDTVNSYYKSNGKDAIFNLNLFYIGDYTNEVAIFEKYIPKLLTSSDRQDIVLIPAFDTGEIGLSLNENVEFLPWLQQQYKKGAEIASFCTGAFLLAASGLLNGKQATTHINASSAFASYFPDVTFKPDAVVTHDTRIYTSGGATSSFHLLLRLIHNYCNRDVAVRVAKIFSIDMNREQQSHFGSFTPIRDHGDELVSKIQHCMENTYSEPITIDDILKQIPSSRRNIIRRFKQATGNTLIEYLQKTRIEAAKKLLEQTNQSILEVMLNSGYNDLKTFRQLFKKNSGMPPKDYRDKFKVRVA</sequence>
<dbReference type="SMART" id="SM00342">
    <property type="entry name" value="HTH_ARAC"/>
    <property type="match status" value="1"/>
</dbReference>
<dbReference type="PANTHER" id="PTHR43130:SF3">
    <property type="entry name" value="HTH-TYPE TRANSCRIPTIONAL REGULATOR RV1931C"/>
    <property type="match status" value="1"/>
</dbReference>
<accession>A0ABU8NX37</accession>
<dbReference type="EMBL" id="JBBEUB010000019">
    <property type="protein sequence ID" value="MEJ2905950.1"/>
    <property type="molecule type" value="Genomic_DNA"/>
</dbReference>
<dbReference type="RefSeq" id="WP_172659294.1">
    <property type="nucleotide sequence ID" value="NZ_CBFGNQ010000038.1"/>
</dbReference>
<dbReference type="InterPro" id="IPR029062">
    <property type="entry name" value="Class_I_gatase-like"/>
</dbReference>
<evidence type="ECO:0000313" key="5">
    <source>
        <dbReference type="Proteomes" id="UP001378956"/>
    </source>
</evidence>
<dbReference type="Gene3D" id="3.40.50.880">
    <property type="match status" value="1"/>
</dbReference>
<dbReference type="InterPro" id="IPR052158">
    <property type="entry name" value="INH-QAR"/>
</dbReference>
<dbReference type="InterPro" id="IPR002818">
    <property type="entry name" value="DJ-1/PfpI"/>
</dbReference>